<dbReference type="SUPFAM" id="SSF53218">
    <property type="entry name" value="Molybdenum cofactor biosynthesis proteins"/>
    <property type="match status" value="1"/>
</dbReference>
<dbReference type="PROSITE" id="PS01078">
    <property type="entry name" value="MOCF_BIOSYNTHESIS_1"/>
    <property type="match status" value="1"/>
</dbReference>
<dbReference type="GO" id="GO:0006777">
    <property type="term" value="P:Mo-molybdopterin cofactor biosynthetic process"/>
    <property type="evidence" value="ECO:0007669"/>
    <property type="project" value="UniProtKB-KW"/>
</dbReference>
<dbReference type="InterPro" id="IPR051920">
    <property type="entry name" value="MPT_Adenylyltrnsfr/MoaC-Rel"/>
</dbReference>
<dbReference type="CDD" id="cd00886">
    <property type="entry name" value="MogA_MoaB"/>
    <property type="match status" value="1"/>
</dbReference>
<dbReference type="Gene3D" id="3.40.980.10">
    <property type="entry name" value="MoaB/Mog-like domain"/>
    <property type="match status" value="1"/>
</dbReference>
<feature type="domain" description="MoaB/Mog" evidence="3">
    <location>
        <begin position="4"/>
        <end position="146"/>
    </location>
</feature>
<organism evidence="4">
    <name type="scientific">hydrothermal vent metagenome</name>
    <dbReference type="NCBI Taxonomy" id="652676"/>
    <lineage>
        <taxon>unclassified sequences</taxon>
        <taxon>metagenomes</taxon>
        <taxon>ecological metagenomes</taxon>
    </lineage>
</organism>
<dbReference type="Pfam" id="PF00994">
    <property type="entry name" value="MoCF_biosynth"/>
    <property type="match status" value="1"/>
</dbReference>
<evidence type="ECO:0000256" key="2">
    <source>
        <dbReference type="ARBA" id="ARBA00023150"/>
    </source>
</evidence>
<sequence>MRATVVTVSDRASRGVYTDVSGPACKVMLADAGFTVGDIVVIPDGIDSVRATLAGLVGATDLIVTTGGTGLSPRDLTPEATRLVIDREAPGFAEAMRAATLGKNVYGMLSRSVSGIAGRTLIINVPGSEKGATESLEVVMGALQHAVELLIGHPTDHNT</sequence>
<reference evidence="4" key="1">
    <citation type="submission" date="2018-06" db="EMBL/GenBank/DDBJ databases">
        <authorList>
            <person name="Zhirakovskaya E."/>
        </authorList>
    </citation>
    <scope>NUCLEOTIDE SEQUENCE</scope>
</reference>
<keyword evidence="4" id="KW-0808">Transferase</keyword>
<evidence type="ECO:0000256" key="1">
    <source>
        <dbReference type="ARBA" id="ARBA00005046"/>
    </source>
</evidence>
<dbReference type="InterPro" id="IPR001453">
    <property type="entry name" value="MoaB/Mog_dom"/>
</dbReference>
<gene>
    <name evidence="4" type="ORF">MNBD_ACTINO02-427</name>
</gene>
<protein>
    <submittedName>
        <fullName evidence="4">Molybdopterin adenylyltransferase</fullName>
        <ecNumber evidence="4">2.7.7.75</ecNumber>
    </submittedName>
</protein>
<dbReference type="GO" id="GO:0061598">
    <property type="term" value="F:molybdopterin adenylyltransferase activity"/>
    <property type="evidence" value="ECO:0007669"/>
    <property type="project" value="UniProtKB-EC"/>
</dbReference>
<dbReference type="EMBL" id="UOEK01000609">
    <property type="protein sequence ID" value="VAW09569.1"/>
    <property type="molecule type" value="Genomic_DNA"/>
</dbReference>
<accession>A0A3B0TBV6</accession>
<dbReference type="PANTHER" id="PTHR43764:SF1">
    <property type="entry name" value="MOLYBDOPTERIN MOLYBDOTRANSFERASE"/>
    <property type="match status" value="1"/>
</dbReference>
<dbReference type="EC" id="2.7.7.75" evidence="4"/>
<evidence type="ECO:0000259" key="3">
    <source>
        <dbReference type="SMART" id="SM00852"/>
    </source>
</evidence>
<dbReference type="InterPro" id="IPR036425">
    <property type="entry name" value="MoaB/Mog-like_dom_sf"/>
</dbReference>
<keyword evidence="2" id="KW-0501">Molybdenum cofactor biosynthesis</keyword>
<comment type="pathway">
    <text evidence="1">Cofactor biosynthesis; molybdopterin biosynthesis.</text>
</comment>
<dbReference type="NCBIfam" id="TIGR00177">
    <property type="entry name" value="molyb_syn"/>
    <property type="match status" value="1"/>
</dbReference>
<dbReference type="PANTHER" id="PTHR43764">
    <property type="entry name" value="MOLYBDENUM COFACTOR BIOSYNTHESIS"/>
    <property type="match status" value="1"/>
</dbReference>
<dbReference type="SMART" id="SM00852">
    <property type="entry name" value="MoCF_biosynth"/>
    <property type="match status" value="1"/>
</dbReference>
<dbReference type="AlphaFoldDB" id="A0A3B0TBV6"/>
<evidence type="ECO:0000313" key="4">
    <source>
        <dbReference type="EMBL" id="VAW09569.1"/>
    </source>
</evidence>
<keyword evidence="4" id="KW-0548">Nucleotidyltransferase</keyword>
<name>A0A3B0TBV6_9ZZZZ</name>
<proteinExistence type="predicted"/>
<dbReference type="InterPro" id="IPR008284">
    <property type="entry name" value="MoCF_biosynth_CS"/>
</dbReference>